<organism evidence="1 2">
    <name type="scientific">Alicyclobacillus acidoterrestris (strain ATCC 49025 / DSM 3922 / CIP 106132 / NCIMB 13137 / GD3B)</name>
    <dbReference type="NCBI Taxonomy" id="1356854"/>
    <lineage>
        <taxon>Bacteria</taxon>
        <taxon>Bacillati</taxon>
        <taxon>Bacillota</taxon>
        <taxon>Bacilli</taxon>
        <taxon>Bacillales</taxon>
        <taxon>Alicyclobacillaceae</taxon>
        <taxon>Alicyclobacillus</taxon>
    </lineage>
</organism>
<evidence type="ECO:0000313" key="1">
    <source>
        <dbReference type="EMBL" id="UNO48032.1"/>
    </source>
</evidence>
<dbReference type="STRING" id="1356854.N007_05170"/>
<sequence>MFRLSWLIEHMKEGEIARANYAQDERWFITRRYGFFWYCDENGNIYPKTSANDVVIVTLTPSNMGAWYEIVGLAE</sequence>
<dbReference type="OrthoDB" id="9983408at2"/>
<gene>
    <name evidence="1" type="ORF">K1I37_15265</name>
</gene>
<dbReference type="AlphaFoldDB" id="T0C3S6"/>
<proteinExistence type="predicted"/>
<dbReference type="RefSeq" id="WP_021296078.1">
    <property type="nucleotide sequence ID" value="NZ_AURB01000124.1"/>
</dbReference>
<name>T0C3S6_ALIAG</name>
<dbReference type="KEGG" id="aaco:K1I37_15265"/>
<protein>
    <submittedName>
        <fullName evidence="1">Uncharacterized protein</fullName>
    </submittedName>
</protein>
<evidence type="ECO:0000313" key="2">
    <source>
        <dbReference type="Proteomes" id="UP000829401"/>
    </source>
</evidence>
<accession>A0A9E6ZFH6</accession>
<dbReference type="EMBL" id="CP080467">
    <property type="protein sequence ID" value="UNO48032.1"/>
    <property type="molecule type" value="Genomic_DNA"/>
</dbReference>
<reference evidence="2" key="1">
    <citation type="journal article" date="2022" name="G3 (Bethesda)">
        <title>Unveiling the complete genome sequence of Alicyclobacillus acidoterrestris DSM 3922T, a taint-producing strain.</title>
        <authorList>
            <person name="Leonardo I.C."/>
            <person name="Barreto Crespo M.T."/>
            <person name="Gaspar F.B."/>
        </authorList>
    </citation>
    <scope>NUCLEOTIDE SEQUENCE [LARGE SCALE GENOMIC DNA]</scope>
    <source>
        <strain evidence="2">DSM 3922</strain>
    </source>
</reference>
<dbReference type="Proteomes" id="UP000829401">
    <property type="component" value="Chromosome"/>
</dbReference>
<accession>T0C3S6</accession>
<keyword evidence="2" id="KW-1185">Reference proteome</keyword>